<name>A0A8H7PDE1_9FUNG</name>
<protein>
    <submittedName>
        <fullName evidence="1">Uncharacterized protein</fullName>
    </submittedName>
</protein>
<organism evidence="1 2">
    <name type="scientific">Umbelopsis vinacea</name>
    <dbReference type="NCBI Taxonomy" id="44442"/>
    <lineage>
        <taxon>Eukaryota</taxon>
        <taxon>Fungi</taxon>
        <taxon>Fungi incertae sedis</taxon>
        <taxon>Mucoromycota</taxon>
        <taxon>Mucoromycotina</taxon>
        <taxon>Umbelopsidomycetes</taxon>
        <taxon>Umbelopsidales</taxon>
        <taxon>Umbelopsidaceae</taxon>
        <taxon>Umbelopsis</taxon>
    </lineage>
</organism>
<gene>
    <name evidence="1" type="ORF">INT44_002512</name>
</gene>
<evidence type="ECO:0000313" key="1">
    <source>
        <dbReference type="EMBL" id="KAG2171867.1"/>
    </source>
</evidence>
<dbReference type="AlphaFoldDB" id="A0A8H7PDE1"/>
<reference evidence="1" key="1">
    <citation type="submission" date="2020-12" db="EMBL/GenBank/DDBJ databases">
        <title>Metabolic potential, ecology and presence of endohyphal bacteria is reflected in genomic diversity of Mucoromycotina.</title>
        <authorList>
            <person name="Muszewska A."/>
            <person name="Okrasinska A."/>
            <person name="Steczkiewicz K."/>
            <person name="Drgas O."/>
            <person name="Orlowska M."/>
            <person name="Perlinska-Lenart U."/>
            <person name="Aleksandrzak-Piekarczyk T."/>
            <person name="Szatraj K."/>
            <person name="Zielenkiewicz U."/>
            <person name="Pilsyk S."/>
            <person name="Malc E."/>
            <person name="Mieczkowski P."/>
            <person name="Kruszewska J.S."/>
            <person name="Biernat P."/>
            <person name="Pawlowska J."/>
        </authorList>
    </citation>
    <scope>NUCLEOTIDE SEQUENCE</scope>
    <source>
        <strain evidence="1">WA0000051536</strain>
    </source>
</reference>
<comment type="caution">
    <text evidence="1">The sequence shown here is derived from an EMBL/GenBank/DDBJ whole genome shotgun (WGS) entry which is preliminary data.</text>
</comment>
<dbReference type="EMBL" id="JAEPRA010000030">
    <property type="protein sequence ID" value="KAG2171867.1"/>
    <property type="molecule type" value="Genomic_DNA"/>
</dbReference>
<proteinExistence type="predicted"/>
<accession>A0A8H7PDE1</accession>
<sequence>MNRLQALSKLKARDEAIRASALRSKARRDRIAIATLSALLIKSSDADVKPADFAQGAVAQADALIAELDK</sequence>
<evidence type="ECO:0000313" key="2">
    <source>
        <dbReference type="Proteomes" id="UP000612746"/>
    </source>
</evidence>
<dbReference type="Proteomes" id="UP000612746">
    <property type="component" value="Unassembled WGS sequence"/>
</dbReference>
<keyword evidence="2" id="KW-1185">Reference proteome</keyword>